<name>A0A495V9W8_9GAMM</name>
<gene>
    <name evidence="1" type="ORF">BDD21_3677</name>
</gene>
<dbReference type="RefSeq" id="WP_120798336.1">
    <property type="nucleotide sequence ID" value="NZ_RBXL01000001.1"/>
</dbReference>
<evidence type="ECO:0000313" key="1">
    <source>
        <dbReference type="EMBL" id="RKT46176.1"/>
    </source>
</evidence>
<proteinExistence type="predicted"/>
<dbReference type="OrthoDB" id="9785840at2"/>
<organism evidence="1 2">
    <name type="scientific">Thiocapsa rosea</name>
    <dbReference type="NCBI Taxonomy" id="69360"/>
    <lineage>
        <taxon>Bacteria</taxon>
        <taxon>Pseudomonadati</taxon>
        <taxon>Pseudomonadota</taxon>
        <taxon>Gammaproteobacteria</taxon>
        <taxon>Chromatiales</taxon>
        <taxon>Chromatiaceae</taxon>
        <taxon>Thiocapsa</taxon>
    </lineage>
</organism>
<protein>
    <submittedName>
        <fullName evidence="1">Uncharacterized protein</fullName>
    </submittedName>
</protein>
<keyword evidence="2" id="KW-1185">Reference proteome</keyword>
<dbReference type="EMBL" id="RBXL01000001">
    <property type="protein sequence ID" value="RKT46176.1"/>
    <property type="molecule type" value="Genomic_DNA"/>
</dbReference>
<reference evidence="1 2" key="1">
    <citation type="submission" date="2018-10" db="EMBL/GenBank/DDBJ databases">
        <title>Genomic Encyclopedia of Archaeal and Bacterial Type Strains, Phase II (KMG-II): from individual species to whole genera.</title>
        <authorList>
            <person name="Goeker M."/>
        </authorList>
    </citation>
    <scope>NUCLEOTIDE SEQUENCE [LARGE SCALE GENOMIC DNA]</scope>
    <source>
        <strain evidence="1 2">DSM 235</strain>
    </source>
</reference>
<dbReference type="Proteomes" id="UP000274556">
    <property type="component" value="Unassembled WGS sequence"/>
</dbReference>
<comment type="caution">
    <text evidence="1">The sequence shown here is derived from an EMBL/GenBank/DDBJ whole genome shotgun (WGS) entry which is preliminary data.</text>
</comment>
<sequence>MSDATQREHDRIKAVARLLHEGCRPLRVLSALAWPPEVKADFLASGGQTLPEVSYAPFDPAPTIKAVREARRLIFTVFANRLDIAPLVAVVTKLLDSAPVVRMSSAA</sequence>
<evidence type="ECO:0000313" key="2">
    <source>
        <dbReference type="Proteomes" id="UP000274556"/>
    </source>
</evidence>
<dbReference type="AlphaFoldDB" id="A0A495V9W8"/>
<accession>A0A495V9W8</accession>